<dbReference type="InParanoid" id="A0A671E9S7"/>
<evidence type="ECO:0000313" key="1">
    <source>
        <dbReference type="Ensembl" id="ENSRFEP00010008498.1"/>
    </source>
</evidence>
<accession>A0A671E9S7</accession>
<name>A0A671E9S7_RHIFE</name>
<dbReference type="AlphaFoldDB" id="A0A671E9S7"/>
<evidence type="ECO:0000313" key="2">
    <source>
        <dbReference type="Proteomes" id="UP000472240"/>
    </source>
</evidence>
<reference evidence="1 2" key="1">
    <citation type="journal article" date="2015" name="Annu Rev Anim Biosci">
        <title>The Genome 10K Project: a way forward.</title>
        <authorList>
            <person name="Koepfli K.P."/>
            <person name="Paten B."/>
            <person name="O'Brien S.J."/>
            <person name="Koepfli K.P."/>
            <person name="Paten B."/>
            <person name="Antunes A."/>
            <person name="Belov K."/>
            <person name="Bustamante C."/>
            <person name="Castoe T.A."/>
            <person name="Clawson H."/>
            <person name="Crawford A.J."/>
            <person name="Diekhans M."/>
            <person name="Distel D."/>
            <person name="Durbin R."/>
            <person name="Earl D."/>
            <person name="Fujita M.K."/>
            <person name="Gamble T."/>
            <person name="Georges A."/>
            <person name="Gemmell N."/>
            <person name="Gilbert M.T."/>
            <person name="Graves J.M."/>
            <person name="Green R.E."/>
            <person name="Hickey G."/>
            <person name="Jarvis E.D."/>
            <person name="Johnson W."/>
            <person name="Komissarov A."/>
            <person name="Korf I."/>
            <person name="Kuhn R."/>
            <person name="Larkin D.M."/>
            <person name="Lewin H."/>
            <person name="Lopez J.V."/>
            <person name="Ma J."/>
            <person name="Marques-Bonet T."/>
            <person name="Miller W."/>
            <person name="Murphy R."/>
            <person name="Pevzner P."/>
            <person name="Shapiro B."/>
            <person name="Steiner C."/>
            <person name="Tamazian G."/>
            <person name="Venkatesh B."/>
            <person name="Wang J."/>
            <person name="Wayne R."/>
            <person name="Wiley E."/>
            <person name="Yang H."/>
            <person name="Zhang G."/>
            <person name="Haussler D."/>
            <person name="Ryder O."/>
            <person name="O'Brien S.J."/>
        </authorList>
    </citation>
    <scope>NUCLEOTIDE SEQUENCE</scope>
</reference>
<dbReference type="OMA" id="PTVLCQS"/>
<protein>
    <submittedName>
        <fullName evidence="1">Uncharacterized protein</fullName>
    </submittedName>
</protein>
<reference evidence="2" key="3">
    <citation type="submission" date="2018-12" db="EMBL/GenBank/DDBJ databases">
        <title>G10K-VGP greater horseshoe bat female genome, primary haplotype.</title>
        <authorList>
            <person name="Teeling E."/>
            <person name="Myers G."/>
            <person name="Vernes S."/>
            <person name="Pippel M."/>
            <person name="Winkler S."/>
            <person name="Fedrigo O."/>
            <person name="Rhie A."/>
            <person name="Koren S."/>
            <person name="Phillippy A."/>
            <person name="Lewin H."/>
            <person name="Damas J."/>
            <person name="Howe K."/>
            <person name="Mountcastle J."/>
            <person name="Jarvis E.D."/>
        </authorList>
    </citation>
    <scope>NUCLEOTIDE SEQUENCE [LARGE SCALE GENOMIC DNA]</scope>
</reference>
<proteinExistence type="predicted"/>
<dbReference type="GeneTree" id="ENSGT01030000235022"/>
<keyword evidence="2" id="KW-1185">Reference proteome</keyword>
<dbReference type="Ensembl" id="ENSRFET00010009340.1">
    <property type="protein sequence ID" value="ENSRFEP00010008498.1"/>
    <property type="gene ID" value="ENSRFEG00010005801.1"/>
</dbReference>
<sequence>MLQLHEVLSQIRPVSRIQALHLTEDYAKDVKFDADAKALMLQGSLGCGSQSARFW</sequence>
<reference evidence="1 2" key="2">
    <citation type="journal article" date="2018" name="Annu Rev Anim Biosci">
        <title>Bat Biology, Genomes, and the Bat1K Project: To Generate Chromosome-Level Genomes for All Living Bat Species.</title>
        <authorList>
            <person name="Teeling E.C."/>
            <person name="Vernes S.C."/>
            <person name="Davalos L.M."/>
            <person name="Ray D.A."/>
            <person name="Gilbert M.T.P."/>
            <person name="Myers E."/>
        </authorList>
    </citation>
    <scope>NUCLEOTIDE SEQUENCE</scope>
</reference>
<reference evidence="1" key="5">
    <citation type="submission" date="2025-09" db="UniProtKB">
        <authorList>
            <consortium name="Ensembl"/>
        </authorList>
    </citation>
    <scope>IDENTIFICATION</scope>
</reference>
<reference evidence="1" key="4">
    <citation type="submission" date="2025-08" db="UniProtKB">
        <authorList>
            <consortium name="Ensembl"/>
        </authorList>
    </citation>
    <scope>IDENTIFICATION</scope>
</reference>
<organism evidence="1 2">
    <name type="scientific">Rhinolophus ferrumequinum</name>
    <name type="common">Greater horseshoe bat</name>
    <dbReference type="NCBI Taxonomy" id="59479"/>
    <lineage>
        <taxon>Eukaryota</taxon>
        <taxon>Metazoa</taxon>
        <taxon>Chordata</taxon>
        <taxon>Craniata</taxon>
        <taxon>Vertebrata</taxon>
        <taxon>Euteleostomi</taxon>
        <taxon>Mammalia</taxon>
        <taxon>Eutheria</taxon>
        <taxon>Laurasiatheria</taxon>
        <taxon>Chiroptera</taxon>
        <taxon>Yinpterochiroptera</taxon>
        <taxon>Rhinolophoidea</taxon>
        <taxon>Rhinolophidae</taxon>
        <taxon>Rhinolophinae</taxon>
        <taxon>Rhinolophus</taxon>
    </lineage>
</organism>
<dbReference type="Proteomes" id="UP000472240">
    <property type="component" value="Chromosome 2"/>
</dbReference>